<keyword evidence="5 12" id="KW-0396">Initiation factor</keyword>
<dbReference type="SUPFAM" id="SSF110993">
    <property type="entry name" value="eIF-2-alpha, C-terminal domain"/>
    <property type="match status" value="1"/>
</dbReference>
<evidence type="ECO:0000256" key="9">
    <source>
        <dbReference type="ARBA" id="ARBA00033333"/>
    </source>
</evidence>
<keyword evidence="13" id="KW-1185">Reference proteome</keyword>
<name>C7NR38_HALUD</name>
<keyword evidence="6" id="KW-0694">RNA-binding</keyword>
<evidence type="ECO:0000256" key="3">
    <source>
        <dbReference type="ARBA" id="ARBA00011243"/>
    </source>
</evidence>
<reference evidence="12 13" key="1">
    <citation type="journal article" date="2009" name="Stand. Genomic Sci.">
        <title>Complete genome sequence of Halorhabdus utahensis type strain (AX-2).</title>
        <authorList>
            <person name="Anderson I."/>
            <person name="Tindall B.J."/>
            <person name="Pomrenke H."/>
            <person name="Goker M."/>
            <person name="Lapidus A."/>
            <person name="Nolan M."/>
            <person name="Copeland A."/>
            <person name="Glavina Del Rio T."/>
            <person name="Chen F."/>
            <person name="Tice H."/>
            <person name="Cheng J.F."/>
            <person name="Lucas S."/>
            <person name="Chertkov O."/>
            <person name="Bruce D."/>
            <person name="Brettin T."/>
            <person name="Detter J.C."/>
            <person name="Han C."/>
            <person name="Goodwin L."/>
            <person name="Land M."/>
            <person name="Hauser L."/>
            <person name="Chang Y.J."/>
            <person name="Jeffries C.D."/>
            <person name="Pitluck S."/>
            <person name="Pati A."/>
            <person name="Mavromatis K."/>
            <person name="Ivanova N."/>
            <person name="Ovchinnikova G."/>
            <person name="Chen A."/>
            <person name="Palaniappan K."/>
            <person name="Chain P."/>
            <person name="Rohde M."/>
            <person name="Bristow J."/>
            <person name="Eisen J.A."/>
            <person name="Markowitz V."/>
            <person name="Hugenholtz P."/>
            <person name="Kyrpides N.C."/>
            <person name="Klenk H.P."/>
        </authorList>
    </citation>
    <scope>NUCLEOTIDE SEQUENCE [LARGE SCALE GENOMIC DNA]</scope>
    <source>
        <strain evidence="13">DSM 12940 / JCM 11049 / AX-2</strain>
    </source>
</reference>
<evidence type="ECO:0000313" key="13">
    <source>
        <dbReference type="Proteomes" id="UP000002071"/>
    </source>
</evidence>
<evidence type="ECO:0000256" key="10">
    <source>
        <dbReference type="SAM" id="MobiDB-lite"/>
    </source>
</evidence>
<dbReference type="eggNOG" id="arCOG04107">
    <property type="taxonomic scope" value="Archaea"/>
</dbReference>
<keyword evidence="7" id="KW-0648">Protein biosynthesis</keyword>
<evidence type="ECO:0000313" key="12">
    <source>
        <dbReference type="EMBL" id="ACV12951.1"/>
    </source>
</evidence>
<sequence>MKFSGWPEPGELVVGRVDEIEDFGVFVDLLEYEDKRGLAHISEVASGWIKNVRDHVNEGQTVVAKVLDVDKDAQQIDLSIKDVNDHQRKDTIQEWKNEQKADNWMTIAFGEDLEDDRYADIAEELIAGFGSMYDGFEQAAIHGTEPLEETDLAEDEVDAIVEAARENVSVPYVNVTGYVDLTCPESDGVDAIKEAMQAAEGNGEVPEEIELDVTYVGAPEYRIEVQAPDYKTAESQLEASADRATAAIEERGGSAEYHRERTTDEE</sequence>
<comment type="subunit">
    <text evidence="3">Heterotrimer composed of an alpha, a beta and a gamma chain.</text>
</comment>
<dbReference type="CDD" id="cd04452">
    <property type="entry name" value="S1_IF2_alpha"/>
    <property type="match status" value="1"/>
</dbReference>
<dbReference type="Proteomes" id="UP000002071">
    <property type="component" value="Chromosome"/>
</dbReference>
<dbReference type="STRING" id="519442.Huta_2790"/>
<evidence type="ECO:0000259" key="11">
    <source>
        <dbReference type="PROSITE" id="PS50126"/>
    </source>
</evidence>
<dbReference type="FunFam" id="2.40.50.140:FF:000015">
    <property type="entry name" value="Eukaryotic translation initiation factor 2 subunit alpha"/>
    <property type="match status" value="1"/>
</dbReference>
<evidence type="ECO:0000256" key="4">
    <source>
        <dbReference type="ARBA" id="ARBA00013678"/>
    </source>
</evidence>
<evidence type="ECO:0000256" key="7">
    <source>
        <dbReference type="ARBA" id="ARBA00022917"/>
    </source>
</evidence>
<feature type="compositionally biased region" description="Basic and acidic residues" evidence="10">
    <location>
        <begin position="248"/>
        <end position="266"/>
    </location>
</feature>
<dbReference type="SMART" id="SM00316">
    <property type="entry name" value="S1"/>
    <property type="match status" value="1"/>
</dbReference>
<evidence type="ECO:0000256" key="8">
    <source>
        <dbReference type="ARBA" id="ARBA00030860"/>
    </source>
</evidence>
<evidence type="ECO:0000256" key="6">
    <source>
        <dbReference type="ARBA" id="ARBA00022884"/>
    </source>
</evidence>
<dbReference type="Pfam" id="PF07541">
    <property type="entry name" value="EIF_2_alpha"/>
    <property type="match status" value="1"/>
</dbReference>
<dbReference type="NCBIfam" id="NF003064">
    <property type="entry name" value="PRK03987.1-4"/>
    <property type="match status" value="1"/>
</dbReference>
<dbReference type="SUPFAM" id="SSF50249">
    <property type="entry name" value="Nucleic acid-binding proteins"/>
    <property type="match status" value="1"/>
</dbReference>
<dbReference type="InterPro" id="IPR011488">
    <property type="entry name" value="TIF_2_asu"/>
</dbReference>
<evidence type="ECO:0000256" key="2">
    <source>
        <dbReference type="ARBA" id="ARBA00007223"/>
    </source>
</evidence>
<dbReference type="HOGENOM" id="CLU_033458_0_2_2"/>
<proteinExistence type="inferred from homology"/>
<dbReference type="AlphaFoldDB" id="C7NR38"/>
<comment type="function">
    <text evidence="1">eIF-2 functions in the early steps of protein synthesis by forming a ternary complex with GTP and initiator tRNA.</text>
</comment>
<dbReference type="PANTHER" id="PTHR10602:SF0">
    <property type="entry name" value="EUKARYOTIC TRANSLATION INITIATION FACTOR 2 SUBUNIT 1"/>
    <property type="match status" value="1"/>
</dbReference>
<dbReference type="SUPFAM" id="SSF116742">
    <property type="entry name" value="eIF2alpha middle domain-like"/>
    <property type="match status" value="1"/>
</dbReference>
<feature type="region of interest" description="Disordered" evidence="10">
    <location>
        <begin position="234"/>
        <end position="266"/>
    </location>
</feature>
<dbReference type="RefSeq" id="WP_015790513.1">
    <property type="nucleotide sequence ID" value="NC_013158.1"/>
</dbReference>
<dbReference type="FunFam" id="3.30.70.1130:FF:000002">
    <property type="entry name" value="Translation initiation factor 2 subunit alpha"/>
    <property type="match status" value="1"/>
</dbReference>
<dbReference type="KEGG" id="hut:Huta_2790"/>
<organism evidence="12 13">
    <name type="scientific">Halorhabdus utahensis (strain DSM 12940 / JCM 11049 / AX-2)</name>
    <dbReference type="NCBI Taxonomy" id="519442"/>
    <lineage>
        <taxon>Archaea</taxon>
        <taxon>Methanobacteriati</taxon>
        <taxon>Methanobacteriota</taxon>
        <taxon>Stenosarchaea group</taxon>
        <taxon>Halobacteria</taxon>
        <taxon>Halobacteriales</taxon>
        <taxon>Haloarculaceae</taxon>
        <taxon>Halorhabdus</taxon>
    </lineage>
</organism>
<dbReference type="Gene3D" id="2.40.50.140">
    <property type="entry name" value="Nucleic acid-binding proteins"/>
    <property type="match status" value="1"/>
</dbReference>
<dbReference type="Pfam" id="PF00575">
    <property type="entry name" value="S1"/>
    <property type="match status" value="1"/>
</dbReference>
<dbReference type="InterPro" id="IPR012340">
    <property type="entry name" value="NA-bd_OB-fold"/>
</dbReference>
<evidence type="ECO:0000256" key="1">
    <source>
        <dbReference type="ARBA" id="ARBA00003323"/>
    </source>
</evidence>
<dbReference type="Gene3D" id="1.10.150.190">
    <property type="entry name" value="Translation initiation factor 2, subunit 1, domain 2"/>
    <property type="match status" value="1"/>
</dbReference>
<dbReference type="GO" id="GO:0003723">
    <property type="term" value="F:RNA binding"/>
    <property type="evidence" value="ECO:0007669"/>
    <property type="project" value="UniProtKB-KW"/>
</dbReference>
<feature type="domain" description="S1 motif" evidence="11">
    <location>
        <begin position="10"/>
        <end position="81"/>
    </location>
</feature>
<comment type="similarity">
    <text evidence="2">Belongs to the eIF-2-alpha family.</text>
</comment>
<dbReference type="InterPro" id="IPR024055">
    <property type="entry name" value="TIF2_asu_C"/>
</dbReference>
<dbReference type="InterPro" id="IPR044126">
    <property type="entry name" value="S1_IF2_alpha"/>
</dbReference>
<dbReference type="GeneID" id="8385097"/>
<gene>
    <name evidence="12" type="ordered locus">Huta_2790</name>
</gene>
<dbReference type="InterPro" id="IPR024054">
    <property type="entry name" value="TIF2_asu_middle_sf"/>
</dbReference>
<evidence type="ECO:0000256" key="5">
    <source>
        <dbReference type="ARBA" id="ARBA00022540"/>
    </source>
</evidence>
<dbReference type="InterPro" id="IPR003029">
    <property type="entry name" value="S1_domain"/>
</dbReference>
<dbReference type="OrthoDB" id="84794at2157"/>
<dbReference type="NCBIfam" id="NF003065">
    <property type="entry name" value="PRK03987.1-5"/>
    <property type="match status" value="1"/>
</dbReference>
<dbReference type="EMBL" id="CP001687">
    <property type="protein sequence ID" value="ACV12951.1"/>
    <property type="molecule type" value="Genomic_DNA"/>
</dbReference>
<dbReference type="PROSITE" id="PS50126">
    <property type="entry name" value="S1"/>
    <property type="match status" value="1"/>
</dbReference>
<accession>C7NR38</accession>
<dbReference type="PANTHER" id="PTHR10602">
    <property type="entry name" value="EUKARYOTIC TRANSLATION INITIATION FACTOR 2 SUBUNIT 1"/>
    <property type="match status" value="1"/>
</dbReference>
<dbReference type="GO" id="GO:0003743">
    <property type="term" value="F:translation initiation factor activity"/>
    <property type="evidence" value="ECO:0007669"/>
    <property type="project" value="UniProtKB-KW"/>
</dbReference>
<dbReference type="GO" id="GO:0043022">
    <property type="term" value="F:ribosome binding"/>
    <property type="evidence" value="ECO:0007669"/>
    <property type="project" value="TreeGrafter"/>
</dbReference>
<dbReference type="Gene3D" id="3.30.70.1130">
    <property type="entry name" value="EIF_2_alpha"/>
    <property type="match status" value="1"/>
</dbReference>
<protein>
    <recommendedName>
        <fullName evidence="4">Translation initiation factor 2 subunit alpha</fullName>
    </recommendedName>
    <alternativeName>
        <fullName evidence="8">aIF2-alpha</fullName>
    </alternativeName>
    <alternativeName>
        <fullName evidence="9">eIF-2-alpha</fullName>
    </alternativeName>
</protein>